<gene>
    <name evidence="2" type="ORF">TCM_006087</name>
</gene>
<dbReference type="Proteomes" id="UP000026915">
    <property type="component" value="Chromosome 2"/>
</dbReference>
<reference evidence="2 3" key="1">
    <citation type="journal article" date="2013" name="Genome Biol.">
        <title>The genome sequence of the most widely cultivated cacao type and its use to identify candidate genes regulating pod color.</title>
        <authorList>
            <person name="Motamayor J.C."/>
            <person name="Mockaitis K."/>
            <person name="Schmutz J."/>
            <person name="Haiminen N."/>
            <person name="Iii D.L."/>
            <person name="Cornejo O."/>
            <person name="Findley S.D."/>
            <person name="Zheng P."/>
            <person name="Utro F."/>
            <person name="Royaert S."/>
            <person name="Saski C."/>
            <person name="Jenkins J."/>
            <person name="Podicheti R."/>
            <person name="Zhao M."/>
            <person name="Scheffler B.E."/>
            <person name="Stack J.C."/>
            <person name="Feltus F.A."/>
            <person name="Mustiga G.M."/>
            <person name="Amores F."/>
            <person name="Phillips W."/>
            <person name="Marelli J.P."/>
            <person name="May G.D."/>
            <person name="Shapiro H."/>
            <person name="Ma J."/>
            <person name="Bustamante C.D."/>
            <person name="Schnell R.J."/>
            <person name="Main D."/>
            <person name="Gilbert D."/>
            <person name="Parida L."/>
            <person name="Kuhn D.N."/>
        </authorList>
    </citation>
    <scope>NUCLEOTIDE SEQUENCE [LARGE SCALE GENOMIC DNA]</scope>
    <source>
        <strain evidence="3">cv. Matina 1-6</strain>
    </source>
</reference>
<dbReference type="Gramene" id="EOX96963">
    <property type="protein sequence ID" value="EOX96963"/>
    <property type="gene ID" value="TCM_006087"/>
</dbReference>
<keyword evidence="1" id="KW-0472">Membrane</keyword>
<keyword evidence="1" id="KW-1133">Transmembrane helix</keyword>
<name>A0A061E3V1_THECC</name>
<feature type="transmembrane region" description="Helical" evidence="1">
    <location>
        <begin position="38"/>
        <end position="57"/>
    </location>
</feature>
<dbReference type="AlphaFoldDB" id="A0A061E3V1"/>
<organism evidence="2 3">
    <name type="scientific">Theobroma cacao</name>
    <name type="common">Cacao</name>
    <name type="synonym">Cocoa</name>
    <dbReference type="NCBI Taxonomy" id="3641"/>
    <lineage>
        <taxon>Eukaryota</taxon>
        <taxon>Viridiplantae</taxon>
        <taxon>Streptophyta</taxon>
        <taxon>Embryophyta</taxon>
        <taxon>Tracheophyta</taxon>
        <taxon>Spermatophyta</taxon>
        <taxon>Magnoliopsida</taxon>
        <taxon>eudicotyledons</taxon>
        <taxon>Gunneridae</taxon>
        <taxon>Pentapetalae</taxon>
        <taxon>rosids</taxon>
        <taxon>malvids</taxon>
        <taxon>Malvales</taxon>
        <taxon>Malvaceae</taxon>
        <taxon>Byttnerioideae</taxon>
        <taxon>Theobroma</taxon>
    </lineage>
</organism>
<protein>
    <submittedName>
        <fullName evidence="2">Uncharacterized protein isoform 2</fullName>
    </submittedName>
</protein>
<proteinExistence type="predicted"/>
<sequence length="69" mass="7893">MGSVLGCRAPSFFSSSLKKLSKEEIFPSFFFGGIFHKFYHLESIALISLLFLSFNAFKRNPEPKDPLFQ</sequence>
<keyword evidence="1" id="KW-0812">Transmembrane</keyword>
<accession>A0A061E3V1</accession>
<dbReference type="HOGENOM" id="CLU_2780958_0_0_1"/>
<dbReference type="InParanoid" id="A0A061E3V1"/>
<evidence type="ECO:0000256" key="1">
    <source>
        <dbReference type="SAM" id="Phobius"/>
    </source>
</evidence>
<keyword evidence="3" id="KW-1185">Reference proteome</keyword>
<evidence type="ECO:0000313" key="3">
    <source>
        <dbReference type="Proteomes" id="UP000026915"/>
    </source>
</evidence>
<evidence type="ECO:0000313" key="2">
    <source>
        <dbReference type="EMBL" id="EOX96963.1"/>
    </source>
</evidence>
<dbReference type="EMBL" id="CM001880">
    <property type="protein sequence ID" value="EOX96963.1"/>
    <property type="molecule type" value="Genomic_DNA"/>
</dbReference>